<evidence type="ECO:0000313" key="2">
    <source>
        <dbReference type="EMBL" id="MDZ5609452.1"/>
    </source>
</evidence>
<gene>
    <name evidence="2" type="ORF">U2I54_20890</name>
</gene>
<accession>A0ABU5K151</accession>
<evidence type="ECO:0008006" key="4">
    <source>
        <dbReference type="Google" id="ProtNLM"/>
    </source>
</evidence>
<evidence type="ECO:0000313" key="3">
    <source>
        <dbReference type="Proteomes" id="UP001291930"/>
    </source>
</evidence>
<keyword evidence="1" id="KW-1133">Transmembrane helix</keyword>
<feature type="transmembrane region" description="Helical" evidence="1">
    <location>
        <begin position="51"/>
        <end position="71"/>
    </location>
</feature>
<keyword evidence="1" id="KW-0812">Transmembrane</keyword>
<feature type="transmembrane region" description="Helical" evidence="1">
    <location>
        <begin position="20"/>
        <end position="39"/>
    </location>
</feature>
<comment type="caution">
    <text evidence="2">The sequence shown here is derived from an EMBL/GenBank/DDBJ whole genome shotgun (WGS) entry which is preliminary data.</text>
</comment>
<name>A0ABU5K151_9BACI</name>
<dbReference type="EMBL" id="JAXOVW010000064">
    <property type="protein sequence ID" value="MDZ5609452.1"/>
    <property type="molecule type" value="Genomic_DNA"/>
</dbReference>
<reference evidence="3" key="1">
    <citation type="submission" date="2023-11" db="EMBL/GenBank/DDBJ databases">
        <title>Genome Sequence of Bacillus pseudomycoides stain BUPM19.</title>
        <authorList>
            <person name="Farhat A."/>
        </authorList>
    </citation>
    <scope>NUCLEOTIDE SEQUENCE [LARGE SCALE GENOMIC DNA]</scope>
    <source>
        <strain evidence="3">BUPM19</strain>
    </source>
</reference>
<dbReference type="RefSeq" id="WP_374218918.1">
    <property type="nucleotide sequence ID" value="NZ_JAXOVW010000064.1"/>
</dbReference>
<dbReference type="Proteomes" id="UP001291930">
    <property type="component" value="Unassembled WGS sequence"/>
</dbReference>
<keyword evidence="3" id="KW-1185">Reference proteome</keyword>
<protein>
    <recommendedName>
        <fullName evidence="4">LPXTG cell wall anchor domain-containing protein</fullName>
    </recommendedName>
</protein>
<proteinExistence type="predicted"/>
<evidence type="ECO:0000256" key="1">
    <source>
        <dbReference type="SAM" id="Phobius"/>
    </source>
</evidence>
<sequence>MENFIDKTLNSLFGGNNSTLLAANFIFSSILIIIGLVLIKSRKNSQKKGAIGSILVIIGLAVAIFNLIRIVF</sequence>
<organism evidence="2 3">
    <name type="scientific">Bacillus bingmayongensis</name>
    <dbReference type="NCBI Taxonomy" id="1150157"/>
    <lineage>
        <taxon>Bacteria</taxon>
        <taxon>Bacillati</taxon>
        <taxon>Bacillota</taxon>
        <taxon>Bacilli</taxon>
        <taxon>Bacillales</taxon>
        <taxon>Bacillaceae</taxon>
        <taxon>Bacillus</taxon>
    </lineage>
</organism>
<keyword evidence="1" id="KW-0472">Membrane</keyword>